<dbReference type="SUPFAM" id="SSF103473">
    <property type="entry name" value="MFS general substrate transporter"/>
    <property type="match status" value="1"/>
</dbReference>
<reference evidence="8 9" key="1">
    <citation type="journal article" date="2018" name="Microb. Genom.">
        <title>Expanding an expanded genome: long-read sequencing of Trypanosoma cruzi.</title>
        <authorList>
            <person name="Berna L."/>
            <person name="Rodriguez M."/>
            <person name="Chiribao M.L."/>
            <person name="Parodi-Talice A."/>
            <person name="Pita S."/>
            <person name="Rijo G."/>
            <person name="Alvarez-Valin F."/>
            <person name="Robello C."/>
        </authorList>
    </citation>
    <scope>NUCLEOTIDE SEQUENCE [LARGE SCALE GENOMIC DNA]</scope>
    <source>
        <strain evidence="8 9">TCC</strain>
    </source>
</reference>
<dbReference type="VEuPathDB" id="TriTrypDB:TcBrA4_0020000"/>
<evidence type="ECO:0000313" key="9">
    <source>
        <dbReference type="Proteomes" id="UP000246078"/>
    </source>
</evidence>
<accession>A0A2V2WS83</accession>
<dbReference type="InterPro" id="IPR039309">
    <property type="entry name" value="BT1"/>
</dbReference>
<evidence type="ECO:0000256" key="3">
    <source>
        <dbReference type="ARBA" id="ARBA00022448"/>
    </source>
</evidence>
<keyword evidence="5 7" id="KW-1133">Transmembrane helix</keyword>
<dbReference type="InterPro" id="IPR036259">
    <property type="entry name" value="MFS_trans_sf"/>
</dbReference>
<feature type="transmembrane region" description="Helical" evidence="7">
    <location>
        <begin position="78"/>
        <end position="101"/>
    </location>
</feature>
<feature type="transmembrane region" description="Helical" evidence="7">
    <location>
        <begin position="39"/>
        <end position="58"/>
    </location>
</feature>
<dbReference type="Pfam" id="PF03092">
    <property type="entry name" value="BT1"/>
    <property type="match status" value="1"/>
</dbReference>
<comment type="caution">
    <text evidence="8">The sequence shown here is derived from an EMBL/GenBank/DDBJ whole genome shotgun (WGS) entry which is preliminary data.</text>
</comment>
<proteinExistence type="inferred from homology"/>
<keyword evidence="4 7" id="KW-0812">Transmembrane</keyword>
<dbReference type="VEuPathDB" id="TriTrypDB:C3747_59g161"/>
<dbReference type="Proteomes" id="UP000246078">
    <property type="component" value="Unassembled WGS sequence"/>
</dbReference>
<protein>
    <submittedName>
        <fullName evidence="8">Putative folate/pteridine transporter</fullName>
    </submittedName>
</protein>
<comment type="similarity">
    <text evidence="2">Belongs to the major facilitator superfamily. Folate-biopterin transporter (TC 2.A.71) family.</text>
</comment>
<dbReference type="AlphaFoldDB" id="A0A2V2WS83"/>
<comment type="subcellular location">
    <subcellularLocation>
        <location evidence="1">Membrane</location>
        <topology evidence="1">Multi-pass membrane protein</topology>
    </subcellularLocation>
</comment>
<dbReference type="GO" id="GO:0016020">
    <property type="term" value="C:membrane"/>
    <property type="evidence" value="ECO:0007669"/>
    <property type="project" value="UniProtKB-SubCell"/>
</dbReference>
<organism evidence="8 9">
    <name type="scientific">Trypanosoma cruzi</name>
    <dbReference type="NCBI Taxonomy" id="5693"/>
    <lineage>
        <taxon>Eukaryota</taxon>
        <taxon>Discoba</taxon>
        <taxon>Euglenozoa</taxon>
        <taxon>Kinetoplastea</taxon>
        <taxon>Metakinetoplastina</taxon>
        <taxon>Trypanosomatida</taxon>
        <taxon>Trypanosomatidae</taxon>
        <taxon>Trypanosoma</taxon>
        <taxon>Schizotrypanum</taxon>
    </lineage>
</organism>
<evidence type="ECO:0000313" key="8">
    <source>
        <dbReference type="EMBL" id="PWV11466.1"/>
    </source>
</evidence>
<gene>
    <name evidence="8" type="ORF">C3747_59g161</name>
</gene>
<evidence type="ECO:0000256" key="7">
    <source>
        <dbReference type="SAM" id="Phobius"/>
    </source>
</evidence>
<evidence type="ECO:0000256" key="6">
    <source>
        <dbReference type="ARBA" id="ARBA00023136"/>
    </source>
</evidence>
<name>A0A2V2WS83_TRYCR</name>
<evidence type="ECO:0000256" key="5">
    <source>
        <dbReference type="ARBA" id="ARBA00022989"/>
    </source>
</evidence>
<dbReference type="EMBL" id="PRFC01000059">
    <property type="protein sequence ID" value="PWV11466.1"/>
    <property type="molecule type" value="Genomic_DNA"/>
</dbReference>
<keyword evidence="3" id="KW-0813">Transport</keyword>
<keyword evidence="6 7" id="KW-0472">Membrane</keyword>
<sequence>MCLVTRSSIGCVTCCTSCRTSSYFPGCVRVGRRAWCTRLLAGFSNFGQAVSNTVGSLLMEFKWPVETDPAVGCDFSNVRWLLIVGHLLCPLVCVPLVFLLIPAARICDNIDVDGRVVRPQEPSGDCKVEGKQGVIECSRARAEVRAHTPPPSVRDPDAVDDASCFSPGRTWGRMSLIML</sequence>
<evidence type="ECO:0000256" key="4">
    <source>
        <dbReference type="ARBA" id="ARBA00022692"/>
    </source>
</evidence>
<evidence type="ECO:0000256" key="2">
    <source>
        <dbReference type="ARBA" id="ARBA00007015"/>
    </source>
</evidence>
<evidence type="ECO:0000256" key="1">
    <source>
        <dbReference type="ARBA" id="ARBA00004141"/>
    </source>
</evidence>